<evidence type="ECO:0000313" key="1">
    <source>
        <dbReference type="EMBL" id="MCW9712097.1"/>
    </source>
</evidence>
<gene>
    <name evidence="1" type="ORF">LQ318_04185</name>
</gene>
<sequence length="124" mass="13910">MTKDVQSPKVASIKWGKISLENGTTYKDAKLFPGGSRTWDWNETGTHHTPGIQPADVKELLDHDAEVVILSQGFNERLQVCDETQEFLSEQEVTYHILQTEKAIQKYNELCDGYGVGALIHSTC</sequence>
<reference evidence="1 2" key="1">
    <citation type="submission" date="2021-11" db="EMBL/GenBank/DDBJ databases">
        <title>Aliifidinibius sp. nov., a new bacterium isolated from saline soil.</title>
        <authorList>
            <person name="Galisteo C."/>
            <person name="De La Haba R."/>
            <person name="Sanchez-Porro C."/>
            <person name="Ventosa A."/>
        </authorList>
    </citation>
    <scope>NUCLEOTIDE SEQUENCE [LARGE SCALE GENOMIC DNA]</scope>
    <source>
        <strain evidence="1 2">KACC 190600</strain>
    </source>
</reference>
<dbReference type="EMBL" id="JAJNDC010000001">
    <property type="protein sequence ID" value="MCW9712097.1"/>
    <property type="molecule type" value="Genomic_DNA"/>
</dbReference>
<dbReference type="Gene3D" id="3.40.1230.10">
    <property type="entry name" value="MTH938-like"/>
    <property type="match status" value="1"/>
</dbReference>
<dbReference type="CDD" id="cd05126">
    <property type="entry name" value="Mth938"/>
    <property type="match status" value="1"/>
</dbReference>
<evidence type="ECO:0000313" key="2">
    <source>
        <dbReference type="Proteomes" id="UP001207337"/>
    </source>
</evidence>
<dbReference type="InterPro" id="IPR036748">
    <property type="entry name" value="MTH938-like_sf"/>
</dbReference>
<keyword evidence="2" id="KW-1185">Reference proteome</keyword>
<dbReference type="SUPFAM" id="SSF64076">
    <property type="entry name" value="MTH938-like"/>
    <property type="match status" value="1"/>
</dbReference>
<dbReference type="InterPro" id="IPR034096">
    <property type="entry name" value="AAMDC"/>
</dbReference>
<proteinExistence type="predicted"/>
<protein>
    <submittedName>
        <fullName evidence="1">Mth938-like domain-containing protein</fullName>
    </submittedName>
</protein>
<comment type="caution">
    <text evidence="1">The sequence shown here is derived from an EMBL/GenBank/DDBJ whole genome shotgun (WGS) entry which is preliminary data.</text>
</comment>
<dbReference type="InterPro" id="IPR007523">
    <property type="entry name" value="NDUFAF3/AAMDC"/>
</dbReference>
<name>A0ABT3PW79_9BACT</name>
<accession>A0ABT3PW79</accession>
<dbReference type="Pfam" id="PF04430">
    <property type="entry name" value="DUF498"/>
    <property type="match status" value="1"/>
</dbReference>
<dbReference type="RefSeq" id="WP_265787785.1">
    <property type="nucleotide sequence ID" value="NZ_BAABRS010000001.1"/>
</dbReference>
<dbReference type="Proteomes" id="UP001207337">
    <property type="component" value="Unassembled WGS sequence"/>
</dbReference>
<dbReference type="PANTHER" id="PTHR15811">
    <property type="entry name" value="MTH938 DOMAIN-CONTAINING PROTEIN"/>
    <property type="match status" value="1"/>
</dbReference>
<organism evidence="1 2">
    <name type="scientific">Fodinibius salicampi</name>
    <dbReference type="NCBI Taxonomy" id="1920655"/>
    <lineage>
        <taxon>Bacteria</taxon>
        <taxon>Pseudomonadati</taxon>
        <taxon>Balneolota</taxon>
        <taxon>Balneolia</taxon>
        <taxon>Balneolales</taxon>
        <taxon>Balneolaceae</taxon>
        <taxon>Fodinibius</taxon>
    </lineage>
</organism>
<dbReference type="PANTHER" id="PTHR15811:SF5">
    <property type="entry name" value="MTH938 DOMAIN-CONTAINING PROTEIN"/>
    <property type="match status" value="1"/>
</dbReference>